<gene>
    <name evidence="2" type="ORF">BCV70DRAFT_123373</name>
</gene>
<evidence type="ECO:0000313" key="2">
    <source>
        <dbReference type="EMBL" id="PWY99068.1"/>
    </source>
</evidence>
<accession>A0A317XNU3</accession>
<proteinExistence type="predicted"/>
<feature type="signal peptide" evidence="1">
    <location>
        <begin position="1"/>
        <end position="31"/>
    </location>
</feature>
<dbReference type="Proteomes" id="UP000246740">
    <property type="component" value="Unassembled WGS sequence"/>
</dbReference>
<dbReference type="InParanoid" id="A0A317XNU3"/>
<evidence type="ECO:0008006" key="4">
    <source>
        <dbReference type="Google" id="ProtNLM"/>
    </source>
</evidence>
<protein>
    <recommendedName>
        <fullName evidence="4">Secreted protein</fullName>
    </recommendedName>
</protein>
<evidence type="ECO:0000313" key="3">
    <source>
        <dbReference type="Proteomes" id="UP000246740"/>
    </source>
</evidence>
<keyword evidence="1" id="KW-0732">Signal</keyword>
<organism evidence="2 3">
    <name type="scientific">Testicularia cyperi</name>
    <dbReference type="NCBI Taxonomy" id="1882483"/>
    <lineage>
        <taxon>Eukaryota</taxon>
        <taxon>Fungi</taxon>
        <taxon>Dikarya</taxon>
        <taxon>Basidiomycota</taxon>
        <taxon>Ustilaginomycotina</taxon>
        <taxon>Ustilaginomycetes</taxon>
        <taxon>Ustilaginales</taxon>
        <taxon>Anthracoideaceae</taxon>
        <taxon>Testicularia</taxon>
    </lineage>
</organism>
<dbReference type="EMBL" id="KZ819196">
    <property type="protein sequence ID" value="PWY99068.1"/>
    <property type="molecule type" value="Genomic_DNA"/>
</dbReference>
<name>A0A317XNU3_9BASI</name>
<sequence>MTTNQAKMIPASKLVLLLSSIAALMSTVAVADDPGTAIGWCYADPAADSCGRLQTGLNDAKGDVRAAHCESTTFRDDPKYKAHGTRGYVIWNRTSFIIPPGNVESVFNDIMNHNNCWNRQAPDFACYTDKDQMQNLNCT</sequence>
<dbReference type="AlphaFoldDB" id="A0A317XNU3"/>
<keyword evidence="3" id="KW-1185">Reference proteome</keyword>
<feature type="chain" id="PRO_5016444797" description="Secreted protein" evidence="1">
    <location>
        <begin position="32"/>
        <end position="139"/>
    </location>
</feature>
<evidence type="ECO:0000256" key="1">
    <source>
        <dbReference type="SAM" id="SignalP"/>
    </source>
</evidence>
<reference evidence="2 3" key="1">
    <citation type="journal article" date="2018" name="Mol. Biol. Evol.">
        <title>Broad Genomic Sampling Reveals a Smut Pathogenic Ancestry of the Fungal Clade Ustilaginomycotina.</title>
        <authorList>
            <person name="Kijpornyongpan T."/>
            <person name="Mondo S.J."/>
            <person name="Barry K."/>
            <person name="Sandor L."/>
            <person name="Lee J."/>
            <person name="Lipzen A."/>
            <person name="Pangilinan J."/>
            <person name="LaButti K."/>
            <person name="Hainaut M."/>
            <person name="Henrissat B."/>
            <person name="Grigoriev I.V."/>
            <person name="Spatafora J.W."/>
            <person name="Aime M.C."/>
        </authorList>
    </citation>
    <scope>NUCLEOTIDE SEQUENCE [LARGE SCALE GENOMIC DNA]</scope>
    <source>
        <strain evidence="2 3">MCA 3645</strain>
    </source>
</reference>